<evidence type="ECO:0000313" key="1">
    <source>
        <dbReference type="EMBL" id="GEL02102.1"/>
    </source>
</evidence>
<dbReference type="InterPro" id="IPR007709">
    <property type="entry name" value="N-FG_amidohydro"/>
</dbReference>
<accession>A0A511BPT8</accession>
<comment type="caution">
    <text evidence="1">The sequence shown here is derived from an EMBL/GenBank/DDBJ whole genome shotgun (WGS) entry which is preliminary data.</text>
</comment>
<keyword evidence="1" id="KW-0378">Hydrolase</keyword>
<keyword evidence="2" id="KW-1185">Reference proteome</keyword>
<gene>
    <name evidence="1" type="ORF">SSA02_12650</name>
</gene>
<dbReference type="Pfam" id="PF05013">
    <property type="entry name" value="FGase"/>
    <property type="match status" value="1"/>
</dbReference>
<name>A0A511BPT8_9PROT</name>
<proteinExistence type="predicted"/>
<sequence>MTHAARLEPEPCLSSMFTLFDVPEPRAPLVIASPHSGRLYPERFLAQARIDLMQLRRSEDAYVDLLVDHAPQLGLPFLRAEFPRSFCDVNRDALELDPAMFRGRLPEGSLTGTAKVRSGLGMIARVAGAGRGIYRHQLPVSEIHERISGYWLPYHRALSAMMGRCRERFGACLLLDVHSMPSLPHHSMPEIVLGDLHGKSCDPSLVAGLRTALERQGFSVGMNDPYAGGYITARYGRPREQRHVIQMEISRSLYLDEFRCVPLPRLSQERLRLRAVLDDLSRLSCAVLAGKGARQPINSA</sequence>
<dbReference type="GO" id="GO:0016787">
    <property type="term" value="F:hydrolase activity"/>
    <property type="evidence" value="ECO:0007669"/>
    <property type="project" value="UniProtKB-KW"/>
</dbReference>
<dbReference type="Proteomes" id="UP000321405">
    <property type="component" value="Unassembled WGS sequence"/>
</dbReference>
<organism evidence="1 2">
    <name type="scientific">Swaminathania salitolerans</name>
    <dbReference type="NCBI Taxonomy" id="182838"/>
    <lineage>
        <taxon>Bacteria</taxon>
        <taxon>Pseudomonadati</taxon>
        <taxon>Pseudomonadota</taxon>
        <taxon>Alphaproteobacteria</taxon>
        <taxon>Acetobacterales</taxon>
        <taxon>Acetobacteraceae</taxon>
        <taxon>Swaminathania</taxon>
    </lineage>
</organism>
<dbReference type="Gene3D" id="3.40.630.40">
    <property type="entry name" value="Zn-dependent exopeptidases"/>
    <property type="match status" value="1"/>
</dbReference>
<dbReference type="EMBL" id="BJVC01000002">
    <property type="protein sequence ID" value="GEL02102.1"/>
    <property type="molecule type" value="Genomic_DNA"/>
</dbReference>
<dbReference type="SUPFAM" id="SSF53187">
    <property type="entry name" value="Zn-dependent exopeptidases"/>
    <property type="match status" value="1"/>
</dbReference>
<protein>
    <submittedName>
        <fullName evidence="1">N-formylglutamate amidohydrolase</fullName>
    </submittedName>
</protein>
<evidence type="ECO:0000313" key="2">
    <source>
        <dbReference type="Proteomes" id="UP000321405"/>
    </source>
</evidence>
<reference evidence="1 2" key="1">
    <citation type="submission" date="2019-07" db="EMBL/GenBank/DDBJ databases">
        <title>Whole genome shotgun sequence of Swaminathania salitolerans NBRC 104436.</title>
        <authorList>
            <person name="Hosoyama A."/>
            <person name="Uohara A."/>
            <person name="Ohji S."/>
            <person name="Ichikawa N."/>
        </authorList>
    </citation>
    <scope>NUCLEOTIDE SEQUENCE [LARGE SCALE GENOMIC DNA]</scope>
    <source>
        <strain evidence="1 2">NBRC 104436</strain>
    </source>
</reference>
<dbReference type="RefSeq" id="WP_147093164.1">
    <property type="nucleotide sequence ID" value="NZ_BJVC01000002.1"/>
</dbReference>
<dbReference type="AlphaFoldDB" id="A0A511BPT8"/>
<dbReference type="OrthoDB" id="9802050at2"/>